<dbReference type="EMBL" id="LSMT01000382">
    <property type="protein sequence ID" value="PFX18980.1"/>
    <property type="molecule type" value="Genomic_DNA"/>
</dbReference>
<organism evidence="2 3">
    <name type="scientific">Stylophora pistillata</name>
    <name type="common">Smooth cauliflower coral</name>
    <dbReference type="NCBI Taxonomy" id="50429"/>
    <lineage>
        <taxon>Eukaryota</taxon>
        <taxon>Metazoa</taxon>
        <taxon>Cnidaria</taxon>
        <taxon>Anthozoa</taxon>
        <taxon>Hexacorallia</taxon>
        <taxon>Scleractinia</taxon>
        <taxon>Astrocoeniina</taxon>
        <taxon>Pocilloporidae</taxon>
        <taxon>Stylophora</taxon>
    </lineage>
</organism>
<protein>
    <submittedName>
        <fullName evidence="2">Uncharacterized protein</fullName>
    </submittedName>
</protein>
<dbReference type="Proteomes" id="UP000225706">
    <property type="component" value="Unassembled WGS sequence"/>
</dbReference>
<evidence type="ECO:0000313" key="2">
    <source>
        <dbReference type="EMBL" id="PFX18980.1"/>
    </source>
</evidence>
<accession>A0A2B4RR00</accession>
<dbReference type="AlphaFoldDB" id="A0A2B4RR00"/>
<sequence length="193" mass="22606">MPIEDRSLDCLTEETPPPPKVKTDPTQRRRWKTHIQKFRLLKVTSGEHYMYIDDNKLLSGVDVSDEKANFKVHDILDYDPMKDVAFHVIILEHASTGKILAIDKEQNTLVMKEIDPPPSELINLLNVSKQHPEVLFYKMPRFERAPEFFLKSYLSDKPRVLKFDENGQPKLHVQERTDFYFRLTQPLEDAATK</sequence>
<proteinExistence type="predicted"/>
<dbReference type="OrthoDB" id="10298985at2759"/>
<evidence type="ECO:0000256" key="1">
    <source>
        <dbReference type="SAM" id="MobiDB-lite"/>
    </source>
</evidence>
<evidence type="ECO:0000313" key="3">
    <source>
        <dbReference type="Proteomes" id="UP000225706"/>
    </source>
</evidence>
<feature type="region of interest" description="Disordered" evidence="1">
    <location>
        <begin position="1"/>
        <end position="27"/>
    </location>
</feature>
<comment type="caution">
    <text evidence="2">The sequence shown here is derived from an EMBL/GenBank/DDBJ whole genome shotgun (WGS) entry which is preliminary data.</text>
</comment>
<gene>
    <name evidence="2" type="ORF">AWC38_SpisGene16623</name>
</gene>
<reference evidence="3" key="1">
    <citation type="journal article" date="2017" name="bioRxiv">
        <title>Comparative analysis of the genomes of Stylophora pistillata and Acropora digitifera provides evidence for extensive differences between species of corals.</title>
        <authorList>
            <person name="Voolstra C.R."/>
            <person name="Li Y."/>
            <person name="Liew Y.J."/>
            <person name="Baumgarten S."/>
            <person name="Zoccola D."/>
            <person name="Flot J.-F."/>
            <person name="Tambutte S."/>
            <person name="Allemand D."/>
            <person name="Aranda M."/>
        </authorList>
    </citation>
    <scope>NUCLEOTIDE SEQUENCE [LARGE SCALE GENOMIC DNA]</scope>
</reference>
<keyword evidence="3" id="KW-1185">Reference proteome</keyword>
<name>A0A2B4RR00_STYPI</name>